<name>A0A3A6U238_9GAMM</name>
<dbReference type="Pfam" id="PF00288">
    <property type="entry name" value="GHMP_kinases_N"/>
    <property type="match status" value="1"/>
</dbReference>
<dbReference type="EC" id="2.7.1.39" evidence="3 12"/>
<keyword evidence="5 12" id="KW-0028">Amino-acid biosynthesis</keyword>
<evidence type="ECO:0000256" key="7">
    <source>
        <dbReference type="ARBA" id="ARBA00022697"/>
    </source>
</evidence>
<dbReference type="SUPFAM" id="SSF55060">
    <property type="entry name" value="GHMP Kinase, C-terminal domain"/>
    <property type="match status" value="1"/>
</dbReference>
<evidence type="ECO:0000256" key="3">
    <source>
        <dbReference type="ARBA" id="ARBA00012078"/>
    </source>
</evidence>
<dbReference type="InterPro" id="IPR036554">
    <property type="entry name" value="GHMP_kinase_C_sf"/>
</dbReference>
<dbReference type="SUPFAM" id="SSF54211">
    <property type="entry name" value="Ribosomal protein S5 domain 2-like"/>
    <property type="match status" value="1"/>
</dbReference>
<dbReference type="GO" id="GO:0009088">
    <property type="term" value="P:threonine biosynthetic process"/>
    <property type="evidence" value="ECO:0007669"/>
    <property type="project" value="UniProtKB-UniRule"/>
</dbReference>
<evidence type="ECO:0000259" key="14">
    <source>
        <dbReference type="Pfam" id="PF08544"/>
    </source>
</evidence>
<dbReference type="GO" id="GO:0004413">
    <property type="term" value="F:homoserine kinase activity"/>
    <property type="evidence" value="ECO:0007669"/>
    <property type="project" value="UniProtKB-UniRule"/>
</dbReference>
<evidence type="ECO:0000256" key="11">
    <source>
        <dbReference type="ARBA" id="ARBA00049375"/>
    </source>
</evidence>
<dbReference type="GO" id="GO:0005524">
    <property type="term" value="F:ATP binding"/>
    <property type="evidence" value="ECO:0007669"/>
    <property type="project" value="UniProtKB-UniRule"/>
</dbReference>
<dbReference type="NCBIfam" id="NF002288">
    <property type="entry name" value="PRK01212.1-4"/>
    <property type="match status" value="1"/>
</dbReference>
<dbReference type="InterPro" id="IPR020568">
    <property type="entry name" value="Ribosomal_Su5_D2-typ_SF"/>
</dbReference>
<evidence type="ECO:0000313" key="16">
    <source>
        <dbReference type="Proteomes" id="UP000273022"/>
    </source>
</evidence>
<evidence type="ECO:0000256" key="10">
    <source>
        <dbReference type="ARBA" id="ARBA00022840"/>
    </source>
</evidence>
<dbReference type="GO" id="GO:0005737">
    <property type="term" value="C:cytoplasm"/>
    <property type="evidence" value="ECO:0007669"/>
    <property type="project" value="UniProtKB-SubCell"/>
</dbReference>
<feature type="domain" description="GHMP kinase N-terminal" evidence="13">
    <location>
        <begin position="78"/>
        <end position="158"/>
    </location>
</feature>
<feature type="binding site" evidence="12">
    <location>
        <begin position="99"/>
        <end position="109"/>
    </location>
    <ligand>
        <name>ATP</name>
        <dbReference type="ChEBI" id="CHEBI:30616"/>
    </ligand>
</feature>
<comment type="caution">
    <text evidence="15">The sequence shown here is derived from an EMBL/GenBank/DDBJ whole genome shotgun (WGS) entry which is preliminary data.</text>
</comment>
<dbReference type="InterPro" id="IPR000870">
    <property type="entry name" value="Homoserine_kinase"/>
</dbReference>
<evidence type="ECO:0000256" key="6">
    <source>
        <dbReference type="ARBA" id="ARBA00022679"/>
    </source>
</evidence>
<keyword evidence="8 12" id="KW-0547">Nucleotide-binding</keyword>
<comment type="subcellular location">
    <subcellularLocation>
        <location evidence="12">Cytoplasm</location>
    </subcellularLocation>
</comment>
<dbReference type="PANTHER" id="PTHR20861">
    <property type="entry name" value="HOMOSERINE/4-DIPHOSPHOCYTIDYL-2-C-METHYL-D-ERYTHRITOL KINASE"/>
    <property type="match status" value="1"/>
</dbReference>
<evidence type="ECO:0000256" key="2">
    <source>
        <dbReference type="ARBA" id="ARBA00007370"/>
    </source>
</evidence>
<evidence type="ECO:0000256" key="8">
    <source>
        <dbReference type="ARBA" id="ARBA00022741"/>
    </source>
</evidence>
<dbReference type="NCBIfam" id="TIGR00191">
    <property type="entry name" value="thrB"/>
    <property type="match status" value="1"/>
</dbReference>
<dbReference type="Pfam" id="PF08544">
    <property type="entry name" value="GHMP_kinases_C"/>
    <property type="match status" value="1"/>
</dbReference>
<evidence type="ECO:0000313" key="15">
    <source>
        <dbReference type="EMBL" id="RJY18075.1"/>
    </source>
</evidence>
<keyword evidence="6 12" id="KW-0808">Transferase</keyword>
<dbReference type="OrthoDB" id="9769912at2"/>
<keyword evidence="16" id="KW-1185">Reference proteome</keyword>
<dbReference type="PROSITE" id="PS00627">
    <property type="entry name" value="GHMP_KINASES_ATP"/>
    <property type="match status" value="1"/>
</dbReference>
<evidence type="ECO:0000256" key="5">
    <source>
        <dbReference type="ARBA" id="ARBA00022605"/>
    </source>
</evidence>
<feature type="domain" description="GHMP kinase C-terminal" evidence="14">
    <location>
        <begin position="243"/>
        <end position="296"/>
    </location>
</feature>
<evidence type="ECO:0000256" key="12">
    <source>
        <dbReference type="HAMAP-Rule" id="MF_00384"/>
    </source>
</evidence>
<protein>
    <recommendedName>
        <fullName evidence="4 12">Homoserine kinase</fullName>
        <shortName evidence="12">HK</shortName>
        <shortName evidence="12">HSK</shortName>
        <ecNumber evidence="3 12">2.7.1.39</ecNumber>
    </recommendedName>
</protein>
<dbReference type="InterPro" id="IPR006203">
    <property type="entry name" value="GHMP_knse_ATP-bd_CS"/>
</dbReference>
<evidence type="ECO:0000259" key="13">
    <source>
        <dbReference type="Pfam" id="PF00288"/>
    </source>
</evidence>
<dbReference type="Gene3D" id="3.30.230.10">
    <property type="match status" value="1"/>
</dbReference>
<reference evidence="15 16" key="1">
    <citation type="submission" date="2018-09" db="EMBL/GenBank/DDBJ databases">
        <title>Phylogeny of the Shewanellaceae, and recommendation for two new genera, Pseudoshewanella and Parashewanella.</title>
        <authorList>
            <person name="Wang G."/>
        </authorList>
    </citation>
    <scope>NUCLEOTIDE SEQUENCE [LARGE SCALE GENOMIC DNA]</scope>
    <source>
        <strain evidence="15 16">KCTC 22492</strain>
    </source>
</reference>
<dbReference type="PIRSF" id="PIRSF000676">
    <property type="entry name" value="Homoser_kin"/>
    <property type="match status" value="1"/>
</dbReference>
<proteinExistence type="inferred from homology"/>
<dbReference type="InterPro" id="IPR006204">
    <property type="entry name" value="GHMP_kinase_N_dom"/>
</dbReference>
<dbReference type="PRINTS" id="PR00958">
    <property type="entry name" value="HOMSERKINASE"/>
</dbReference>
<keyword evidence="10 12" id="KW-0067">ATP-binding</keyword>
<dbReference type="UniPathway" id="UPA00050">
    <property type="reaction ID" value="UER00064"/>
</dbReference>
<organism evidence="15 16">
    <name type="scientific">Parashewanella spongiae</name>
    <dbReference type="NCBI Taxonomy" id="342950"/>
    <lineage>
        <taxon>Bacteria</taxon>
        <taxon>Pseudomonadati</taxon>
        <taxon>Pseudomonadota</taxon>
        <taxon>Gammaproteobacteria</taxon>
        <taxon>Alteromonadales</taxon>
        <taxon>Shewanellaceae</taxon>
        <taxon>Parashewanella</taxon>
    </lineage>
</organism>
<dbReference type="Proteomes" id="UP000273022">
    <property type="component" value="Unassembled WGS sequence"/>
</dbReference>
<evidence type="ECO:0000256" key="4">
    <source>
        <dbReference type="ARBA" id="ARBA00017858"/>
    </source>
</evidence>
<dbReference type="Gene3D" id="3.30.70.890">
    <property type="entry name" value="GHMP kinase, C-terminal domain"/>
    <property type="match status" value="1"/>
</dbReference>
<dbReference type="InterPro" id="IPR013750">
    <property type="entry name" value="GHMP_kinase_C_dom"/>
</dbReference>
<evidence type="ECO:0000256" key="9">
    <source>
        <dbReference type="ARBA" id="ARBA00022777"/>
    </source>
</evidence>
<keyword evidence="12" id="KW-0963">Cytoplasm</keyword>
<comment type="catalytic activity">
    <reaction evidence="11 12">
        <text>L-homoserine + ATP = O-phospho-L-homoserine + ADP + H(+)</text>
        <dbReference type="Rhea" id="RHEA:13985"/>
        <dbReference type="ChEBI" id="CHEBI:15378"/>
        <dbReference type="ChEBI" id="CHEBI:30616"/>
        <dbReference type="ChEBI" id="CHEBI:57476"/>
        <dbReference type="ChEBI" id="CHEBI:57590"/>
        <dbReference type="ChEBI" id="CHEBI:456216"/>
        <dbReference type="EC" id="2.7.1.39"/>
    </reaction>
</comment>
<dbReference type="InterPro" id="IPR014721">
    <property type="entry name" value="Ribsml_uS5_D2-typ_fold_subgr"/>
</dbReference>
<comment type="similarity">
    <text evidence="2 12">Belongs to the GHMP kinase family. Homoserine kinase subfamily.</text>
</comment>
<dbReference type="RefSeq" id="WP_121852964.1">
    <property type="nucleotide sequence ID" value="NZ_CP037952.1"/>
</dbReference>
<dbReference type="AlphaFoldDB" id="A0A3A6U238"/>
<dbReference type="PANTHER" id="PTHR20861:SF1">
    <property type="entry name" value="HOMOSERINE KINASE"/>
    <property type="match status" value="1"/>
</dbReference>
<sequence>MSITVYAPASIGNLGVGYDLLGAALAPIDDSLLGDKITIEAASDGIKLVLSGSWAHDLPADNKLNTVYQCAVFFVDIMQQLHSQRHGTGLVIHLEKNLPVGSGLGSSASSVVAALYGLNEYFDKPYSDNKLLALMAKFEGQISGSVHYDNIAPSFLGGIQLNLGLAEQLTDSIPAFDSWYWVVAYPGTPLSTMKMRQLLPREYPKGKVIEYGRNISAFIHASYKQDQQLAINVLKDVIAEPFRAPAIDGFQQARNELSELNMLASGISGSGPTLFSITDDLVKAKQAKAILEQQYACAPSGFVYICKIDHQGARRIH</sequence>
<evidence type="ECO:0000256" key="1">
    <source>
        <dbReference type="ARBA" id="ARBA00005015"/>
    </source>
</evidence>
<keyword evidence="9 12" id="KW-0418">Kinase</keyword>
<comment type="pathway">
    <text evidence="1 12">Amino-acid biosynthesis; L-threonine biosynthesis; L-threonine from L-aspartate: step 4/5.</text>
</comment>
<keyword evidence="7 12" id="KW-0791">Threonine biosynthesis</keyword>
<accession>A0A3A6U238</accession>
<dbReference type="EMBL" id="QYYH01000033">
    <property type="protein sequence ID" value="RJY18075.1"/>
    <property type="molecule type" value="Genomic_DNA"/>
</dbReference>
<comment type="function">
    <text evidence="12">Catalyzes the ATP-dependent phosphorylation of L-homoserine to L-homoserine phosphate.</text>
</comment>
<dbReference type="HAMAP" id="MF_00384">
    <property type="entry name" value="Homoser_kinase"/>
    <property type="match status" value="1"/>
</dbReference>
<gene>
    <name evidence="12" type="primary">thrB</name>
    <name evidence="15" type="ORF">D5R81_07120</name>
</gene>